<feature type="region of interest" description="Disordered" evidence="1">
    <location>
        <begin position="44"/>
        <end position="88"/>
    </location>
</feature>
<evidence type="ECO:0000313" key="3">
    <source>
        <dbReference type="Proteomes" id="UP000355283"/>
    </source>
</evidence>
<dbReference type="OrthoDB" id="203476at2759"/>
<feature type="region of interest" description="Disordered" evidence="1">
    <location>
        <begin position="248"/>
        <end position="386"/>
    </location>
</feature>
<feature type="compositionally biased region" description="Pro residues" evidence="1">
    <location>
        <begin position="1092"/>
        <end position="1110"/>
    </location>
</feature>
<feature type="compositionally biased region" description="Basic and acidic residues" evidence="1">
    <location>
        <begin position="871"/>
        <end position="908"/>
    </location>
</feature>
<feature type="region of interest" description="Disordered" evidence="1">
    <location>
        <begin position="857"/>
        <end position="927"/>
    </location>
</feature>
<evidence type="ECO:0000313" key="2">
    <source>
        <dbReference type="EMBL" id="TFJ88453.1"/>
    </source>
</evidence>
<comment type="caution">
    <text evidence="2">The sequence shown here is derived from an EMBL/GenBank/DDBJ whole genome shotgun (WGS) entry which is preliminary data.</text>
</comment>
<evidence type="ECO:0000256" key="1">
    <source>
        <dbReference type="SAM" id="MobiDB-lite"/>
    </source>
</evidence>
<reference evidence="2 3" key="1">
    <citation type="submission" date="2019-01" db="EMBL/GenBank/DDBJ databases">
        <title>Nuclear Genome Assembly of the Microalgal Biofuel strain Nannochloropsis salina CCMP1776.</title>
        <authorList>
            <person name="Hovde B."/>
        </authorList>
    </citation>
    <scope>NUCLEOTIDE SEQUENCE [LARGE SCALE GENOMIC DNA]</scope>
    <source>
        <strain evidence="2 3">CCMP1776</strain>
    </source>
</reference>
<proteinExistence type="predicted"/>
<feature type="compositionally biased region" description="Basic and acidic residues" evidence="1">
    <location>
        <begin position="1151"/>
        <end position="1161"/>
    </location>
</feature>
<feature type="compositionally biased region" description="Pro residues" evidence="1">
    <location>
        <begin position="572"/>
        <end position="594"/>
    </location>
</feature>
<gene>
    <name evidence="2" type="ORF">NSK_000027</name>
</gene>
<feature type="compositionally biased region" description="Polar residues" evidence="1">
    <location>
        <begin position="477"/>
        <end position="498"/>
    </location>
</feature>
<feature type="region of interest" description="Disordered" evidence="1">
    <location>
        <begin position="424"/>
        <end position="532"/>
    </location>
</feature>
<protein>
    <submittedName>
        <fullName evidence="2">Uncharacterized protein</fullName>
    </submittedName>
</protein>
<accession>A0A4D9DEA1</accession>
<feature type="compositionally biased region" description="Basic and acidic residues" evidence="1">
    <location>
        <begin position="441"/>
        <end position="456"/>
    </location>
</feature>
<dbReference type="Proteomes" id="UP000355283">
    <property type="component" value="Unassembled WGS sequence"/>
</dbReference>
<keyword evidence="3" id="KW-1185">Reference proteome</keyword>
<feature type="region of interest" description="Disordered" evidence="1">
    <location>
        <begin position="561"/>
        <end position="599"/>
    </location>
</feature>
<dbReference type="EMBL" id="SDOX01000001">
    <property type="protein sequence ID" value="TFJ88453.1"/>
    <property type="molecule type" value="Genomic_DNA"/>
</dbReference>
<organism evidence="2 3">
    <name type="scientific">Nannochloropsis salina CCMP1776</name>
    <dbReference type="NCBI Taxonomy" id="1027361"/>
    <lineage>
        <taxon>Eukaryota</taxon>
        <taxon>Sar</taxon>
        <taxon>Stramenopiles</taxon>
        <taxon>Ochrophyta</taxon>
        <taxon>Eustigmatophyceae</taxon>
        <taxon>Eustigmatales</taxon>
        <taxon>Monodopsidaceae</taxon>
        <taxon>Microchloropsis</taxon>
        <taxon>Microchloropsis salina</taxon>
    </lineage>
</organism>
<feature type="compositionally biased region" description="Gly residues" evidence="1">
    <location>
        <begin position="1250"/>
        <end position="1268"/>
    </location>
</feature>
<feature type="compositionally biased region" description="Basic and acidic residues" evidence="1">
    <location>
        <begin position="56"/>
        <end position="67"/>
    </location>
</feature>
<feature type="compositionally biased region" description="Low complexity" evidence="1">
    <location>
        <begin position="267"/>
        <end position="298"/>
    </location>
</feature>
<feature type="compositionally biased region" description="Polar residues" evidence="1">
    <location>
        <begin position="424"/>
        <end position="434"/>
    </location>
</feature>
<feature type="region of interest" description="Disordered" evidence="1">
    <location>
        <begin position="1220"/>
        <end position="1268"/>
    </location>
</feature>
<feature type="compositionally biased region" description="Low complexity" evidence="1">
    <location>
        <begin position="248"/>
        <end position="259"/>
    </location>
</feature>
<feature type="compositionally biased region" description="Basic and acidic residues" evidence="1">
    <location>
        <begin position="499"/>
        <end position="511"/>
    </location>
</feature>
<dbReference type="AlphaFoldDB" id="A0A4D9DEA1"/>
<feature type="region of interest" description="Disordered" evidence="1">
    <location>
        <begin position="1053"/>
        <end position="1128"/>
    </location>
</feature>
<name>A0A4D9DEA1_9STRA</name>
<sequence length="1268" mass="134603">MLAAASSADEWETVAEACVADLRGNVRHVARRLVAAAPKPPFLDKKGDKFPNASQKRPETAQDHCKDTGYVGNEGGRENGDGGQAQSACSSRGLRGSYAADEYMFNYLIVRAPRSWTPPAPHAFASQCCPSWPGEMALLVLCLVDRDSPVAQSFEFLEGLGARALGSLRRSHSSTCDEKKLETATKAVSQLSPLQEDLSGAGRWPRTLSRLHTSSLAALRDYYHGCNQAYTVFPFSASAPLSHATLLPPAQSSPSISITAPPPPLLPRLSPEPLTIPASSSTSPSTSPSTFSSLRPRSWGPSVSTGKVHLPPSAPPAAPFDASGSAGWPFTPINPTPPSLPASLPSSPLQNMPTDPRGKLPLGSEDGFLGRSGDTAPLLAPPPNDNRRRAFRGIASLSTTCPPSRSPLSAPSFSPDALDSGFSQLSLGTGSGRHSTAGVGEKMEWWEGREEGRAGGEEGVGEGGTLFPLSPCPLEGGSSSSFPTPQHDWTPTPLSSSVDGKDPALEPRPPRESSWGKGSLQKMREPPLPVPPVMQMEAEGRLQMTGGSEGRKKSLEARNKHIDPPACSVREPLPPLPSPFPPPSPAPSNPPPAMPASSFPWTTRACSMSSPLLPRPPRATSEKFLLSRIDGRSRLTLQARVHKAATPDMFLTLLHRSQSFLNCLHLPPPAAVDVPQAWKDAQRETVVLNGRSFSGDPSGLQSEMHRLVAPLVVDSETATLLCQDILRASSRTASGGDSYVITTSLLVRPGNLLTPATAASSIPISIHIGAEEGVVDIAAYNSYVLHWDMLEDGGGEAGKEERKEARNPNEWGLPMWQSYIDGGREGTSTRKKMGGFLTQMLQASGGNGFQRHVHPRRYFQDGGKGPGEGVGTREECTGTEDAEKEKEQTGVGSKKESDQDRLGVKGDGRGGGGGGRVEGEEEEEAEAGERIVLQTLLEVRLDVLTRNSSRKMRVWCQETERVPGSFLVLGAGEGKVNGTYFLHGFQGRAPWYMKEEEEGEEEEGERARVVLVRDEGWVRPSREGGGGRGRGGVSALGKLKHVGKSSVSDAVFGRFPSATSSHGGNAGHHGGQPAGLQTLRDPAPVERVLLPPLLPSPLPPSLPPSPPTHPPTGTDSSPHLAVSALPSYNSNSSLEGEAACFLTGAHPGPRTPEKKEVEARRSPPTGRPLSSSTTPSSSPPPSAASSYCCGGWCILSLERKAKALYFNRCRSRCPPPEGWEVVGEGERDREREKEKSLVVGPAPSLMAHGSKGGSGGVRRGGIGRGQMV</sequence>
<feature type="compositionally biased region" description="Basic and acidic residues" evidence="1">
    <location>
        <begin position="1224"/>
        <end position="1236"/>
    </location>
</feature>
<feature type="compositionally biased region" description="Low complexity" evidence="1">
    <location>
        <begin position="1162"/>
        <end position="1176"/>
    </location>
</feature>
<feature type="compositionally biased region" description="Gly residues" evidence="1">
    <location>
        <begin position="1064"/>
        <end position="1073"/>
    </location>
</feature>
<feature type="region of interest" description="Disordered" evidence="1">
    <location>
        <begin position="1142"/>
        <end position="1182"/>
    </location>
</feature>